<dbReference type="KEGG" id="llx:NCDO2118_1271"/>
<organism evidence="2 3">
    <name type="scientific">Lactococcus lactis subsp. lactis NCDO 2118</name>
    <dbReference type="NCBI Taxonomy" id="1117941"/>
    <lineage>
        <taxon>Bacteria</taxon>
        <taxon>Bacillati</taxon>
        <taxon>Bacillota</taxon>
        <taxon>Bacilli</taxon>
        <taxon>Lactobacillales</taxon>
        <taxon>Streptococcaceae</taxon>
        <taxon>Lactococcus</taxon>
    </lineage>
</organism>
<accession>A0ABC8A771</accession>
<dbReference type="AlphaFoldDB" id="A0ABC8A771"/>
<name>A0ABC8A771_LACLL</name>
<protein>
    <submittedName>
        <fullName evidence="2">Nisin biosynthesis protein</fullName>
    </submittedName>
</protein>
<gene>
    <name evidence="2" type="primary">nisB</name>
    <name evidence="2" type="ORF">NCDO2118_1271</name>
</gene>
<evidence type="ECO:0000313" key="2">
    <source>
        <dbReference type="EMBL" id="AII12751.1"/>
    </source>
</evidence>
<dbReference type="EMBL" id="CP009054">
    <property type="protein sequence ID" value="AII12751.1"/>
    <property type="molecule type" value="Genomic_DNA"/>
</dbReference>
<evidence type="ECO:0000259" key="1">
    <source>
        <dbReference type="Pfam" id="PF04738"/>
    </source>
</evidence>
<dbReference type="Proteomes" id="UP000028594">
    <property type="component" value="Chromosome"/>
</dbReference>
<dbReference type="Pfam" id="PF04738">
    <property type="entry name" value="Lant_dehydr_N"/>
    <property type="match status" value="1"/>
</dbReference>
<dbReference type="InterPro" id="IPR006827">
    <property type="entry name" value="Lant_deHydtase_N"/>
</dbReference>
<feature type="domain" description="Lantibiotic dehydratase N-terminal" evidence="1">
    <location>
        <begin position="39"/>
        <end position="360"/>
    </location>
</feature>
<evidence type="ECO:0000313" key="3">
    <source>
        <dbReference type="Proteomes" id="UP000028594"/>
    </source>
</evidence>
<reference evidence="2 3" key="1">
    <citation type="submission" date="2014-07" db="EMBL/GenBank/DDBJ databases">
        <title>Genome sequence of Lactococcus lactis subsp. lactis NCDO 2118, a GABA-producing strain.</title>
        <authorList>
            <person name="Oliveira L.C."/>
            <person name="Saraiva T.D.L."/>
            <person name="Soares S.C."/>
            <person name="Ramos R.T.J."/>
            <person name="Sa P.H.C.G."/>
            <person name="Carneiro A.R."/>
            <person name="Miranda F."/>
            <person name="Freire M."/>
            <person name="Renan W."/>
            <person name="Oliveira A.F.Jr."/>
            <person name="Santos A.R."/>
            <person name="Pinto A.C."/>
            <person name="Souza B.M."/>
            <person name="Castro C.P."/>
            <person name="Diniz C.A.A."/>
            <person name="Rocha C.S."/>
            <person name="Mariano D.C.B."/>
            <person name="Aguiar E.L."/>
            <person name="Folador E.L."/>
            <person name="Barbosa E.G.V."/>
            <person name="Aburjaile F.F."/>
            <person name="Goncalves L.A."/>
            <person name="Guimaraes L.C."/>
            <person name="Azevedo M.S.P."/>
            <person name="Agresti P.C.M."/>
            <person name="Faria R.F."/>
            <person name="Tiwari S."/>
            <person name="Almeida S.S."/>
            <person name="Hassan S.S."/>
            <person name="Pereira V.B."/>
            <person name="Abreu V.A.C."/>
            <person name="Pereira U.P."/>
            <person name="Dorella F.A."/>
            <person name="Carvalho A.F."/>
            <person name="Pereira F.L."/>
            <person name="Leal C.A.G."/>
            <person name="Figueiredo H.C.P."/>
            <person name="Silva A."/>
            <person name="Miyoshi A."/>
            <person name="Azevedo V."/>
        </authorList>
    </citation>
    <scope>NUCLEOTIDE SEQUENCE [LARGE SCALE GENOMIC DNA]</scope>
    <source>
        <strain evidence="2 3">NCDO 2118</strain>
    </source>
</reference>
<proteinExistence type="predicted"/>
<dbReference type="RefSeq" id="WP_235187779.1">
    <property type="nucleotide sequence ID" value="NZ_CP009054.1"/>
</dbReference>
<sequence length="368" mass="43554">MIKSSFKAQQFLVRNTILSPNDKRSFTEYTQVIETVSKNKVFLEQLLLANPKLYDVMQKYNAGLLKKKRAKKLFESIYKYYKRSYLRSTPIGLFSETSIGVFSESSQYDLTGKTTKSISLDTQWLIRLVHQMEIDFSKKLSFIRNNANYEFGDRVFQVYTINSSELEEVNIKYTNVYQMISKFCENAYQRYEDICETVTVCYGEKYRELSEQYLDSLIVNHYLISNLQKDLLSDFSWDTFLIKVEAIDDDKKYIITLKKIQKFIQEYSEIEIGEGIEKLKEIYQEMSKILKNDNYVQIDLISDSEINFDVKQKQQLEHLAEFLGNTTKSVRRTYLDDYRDKFIEKYGVDQEVQITELFDSTLLLLIMT</sequence>